<name>A0A183GQQ5_HELPZ</name>
<dbReference type="AlphaFoldDB" id="A0A183GQQ5"/>
<reference evidence="2" key="1">
    <citation type="submission" date="2019-09" db="UniProtKB">
        <authorList>
            <consortium name="WormBaseParasite"/>
        </authorList>
    </citation>
    <scope>IDENTIFICATION</scope>
</reference>
<proteinExistence type="predicted"/>
<protein>
    <submittedName>
        <fullName evidence="2">DEP domain-containing protein</fullName>
    </submittedName>
</protein>
<keyword evidence="1" id="KW-1185">Reference proteome</keyword>
<dbReference type="WBParaSite" id="HPBE_0002502501-mRNA-1">
    <property type="protein sequence ID" value="HPBE_0002502501-mRNA-1"/>
    <property type="gene ID" value="HPBE_0002502501"/>
</dbReference>
<organism evidence="1 2">
    <name type="scientific">Heligmosomoides polygyrus</name>
    <name type="common">Parasitic roundworm</name>
    <dbReference type="NCBI Taxonomy" id="6339"/>
    <lineage>
        <taxon>Eukaryota</taxon>
        <taxon>Metazoa</taxon>
        <taxon>Ecdysozoa</taxon>
        <taxon>Nematoda</taxon>
        <taxon>Chromadorea</taxon>
        <taxon>Rhabditida</taxon>
        <taxon>Rhabditina</taxon>
        <taxon>Rhabditomorpha</taxon>
        <taxon>Strongyloidea</taxon>
        <taxon>Heligmosomidae</taxon>
        <taxon>Heligmosomoides</taxon>
    </lineage>
</organism>
<evidence type="ECO:0000313" key="2">
    <source>
        <dbReference type="WBParaSite" id="HPBE_0002502501-mRNA-1"/>
    </source>
</evidence>
<dbReference type="Proteomes" id="UP000050761">
    <property type="component" value="Unassembled WGS sequence"/>
</dbReference>
<evidence type="ECO:0000313" key="1">
    <source>
        <dbReference type="Proteomes" id="UP000050761"/>
    </source>
</evidence>
<sequence>LRIKALKRNITLTYSCPESWKQSKLKSSSSCELVWHLLLAQGIRVVIKKLNDQFQVTSNNSSKAVNVRDIEWDKGILEVLNLAVSQKGYLETSQFVAYGFSVHFFFDHRALGFR</sequence>
<accession>A0A183GQQ5</accession>